<comment type="caution">
    <text evidence="2">The sequence shown here is derived from an EMBL/GenBank/DDBJ whole genome shotgun (WGS) entry which is preliminary data.</text>
</comment>
<proteinExistence type="predicted"/>
<dbReference type="GO" id="GO:0016301">
    <property type="term" value="F:kinase activity"/>
    <property type="evidence" value="ECO:0007669"/>
    <property type="project" value="UniProtKB-KW"/>
</dbReference>
<dbReference type="SUPFAM" id="SSF53067">
    <property type="entry name" value="Actin-like ATPase domain"/>
    <property type="match status" value="2"/>
</dbReference>
<accession>A0ABV5SEP0</accession>
<evidence type="ECO:0000259" key="1">
    <source>
        <dbReference type="Pfam" id="PF01869"/>
    </source>
</evidence>
<feature type="domain" description="ATPase BadF/BadG/BcrA/BcrD type" evidence="1">
    <location>
        <begin position="8"/>
        <end position="299"/>
    </location>
</feature>
<protein>
    <submittedName>
        <fullName evidence="2">N-acetylglucosamine kinase</fullName>
    </submittedName>
</protein>
<evidence type="ECO:0000313" key="3">
    <source>
        <dbReference type="Proteomes" id="UP001589532"/>
    </source>
</evidence>
<dbReference type="Gene3D" id="3.30.420.40">
    <property type="match status" value="2"/>
</dbReference>
<dbReference type="PANTHER" id="PTHR43190:SF3">
    <property type="entry name" value="N-ACETYL-D-GLUCOSAMINE KINASE"/>
    <property type="match status" value="1"/>
</dbReference>
<organism evidence="2 3">
    <name type="scientific">Nonomuraea helvata</name>
    <dbReference type="NCBI Taxonomy" id="37484"/>
    <lineage>
        <taxon>Bacteria</taxon>
        <taxon>Bacillati</taxon>
        <taxon>Actinomycetota</taxon>
        <taxon>Actinomycetes</taxon>
        <taxon>Streptosporangiales</taxon>
        <taxon>Streptosporangiaceae</taxon>
        <taxon>Nonomuraea</taxon>
    </lineage>
</organism>
<gene>
    <name evidence="2" type="ORF">ACFFSA_44215</name>
</gene>
<keyword evidence="2" id="KW-0808">Transferase</keyword>
<dbReference type="InterPro" id="IPR052519">
    <property type="entry name" value="Euk-type_GlcNAc_Kinase"/>
</dbReference>
<dbReference type="Proteomes" id="UP001589532">
    <property type="component" value="Unassembled WGS sequence"/>
</dbReference>
<keyword evidence="2" id="KW-0418">Kinase</keyword>
<dbReference type="InterPro" id="IPR043129">
    <property type="entry name" value="ATPase_NBD"/>
</dbReference>
<evidence type="ECO:0000313" key="2">
    <source>
        <dbReference type="EMBL" id="MFB9630122.1"/>
    </source>
</evidence>
<dbReference type="EMBL" id="JBHMBW010000080">
    <property type="protein sequence ID" value="MFB9630122.1"/>
    <property type="molecule type" value="Genomic_DNA"/>
</dbReference>
<dbReference type="RefSeq" id="WP_345002826.1">
    <property type="nucleotide sequence ID" value="NZ_BAAAXV010000012.1"/>
</dbReference>
<dbReference type="Pfam" id="PF01869">
    <property type="entry name" value="BcrAD_BadFG"/>
    <property type="match status" value="1"/>
</dbReference>
<dbReference type="PANTHER" id="PTHR43190">
    <property type="entry name" value="N-ACETYL-D-GLUCOSAMINE KINASE"/>
    <property type="match status" value="1"/>
</dbReference>
<keyword evidence="3" id="KW-1185">Reference proteome</keyword>
<sequence length="322" mass="32614">MTRLVLAVDGGNSKTDVAVVAEDGEVLATGRAGGFAPQRDGVAAAVSVVEQALATLPRPAGGFDHVSACLAGADLPVEEEALARELAARGLGGDVVVRNDTFALLRAGASAAWGVAVVCGAGINAVGVSPAGAVARFPALGRISGDWGGGQGLAEEALWYAARAEDGRGVPTALTGLITAHFGTATVEELVLEVHFGRLSEDRLHELSPGVLAVAADGDAVARALVERQAEEVTVLAEVCLRRLGLLETPVEVVLGGGMLTARDPLLMSLLDSAFAVRAPRAKLVLADVPPIVGAALLGLEHLGAAETAKTRLRARYAPAGG</sequence>
<dbReference type="InterPro" id="IPR002731">
    <property type="entry name" value="ATPase_BadF"/>
</dbReference>
<reference evidence="2 3" key="1">
    <citation type="submission" date="2024-09" db="EMBL/GenBank/DDBJ databases">
        <authorList>
            <person name="Sun Q."/>
            <person name="Mori K."/>
        </authorList>
    </citation>
    <scope>NUCLEOTIDE SEQUENCE [LARGE SCALE GENOMIC DNA]</scope>
    <source>
        <strain evidence="2 3">JCM 3143</strain>
    </source>
</reference>
<name>A0ABV5SEP0_9ACTN</name>